<dbReference type="Pfam" id="PF11899">
    <property type="entry name" value="DUF3419"/>
    <property type="match status" value="1"/>
</dbReference>
<sequence length="408" mass="47600">MATDTAQLLRAAVHQSPITSKQGLLERLFTAYFDAFVYNQIWEDPRVDLAALELTPESRILTISSGGCNVLNYLIHGPAQITAIDLNRYHLALLRLKLAAVRHLPDHETFFRMFGEANDPRNVRAYDTYLSAHLDGAARDFWEGLTMFGKRRIHFFADNLYDHARNGFYLRFLEKLAHLIGIYPDRMVHVTDPDERARVFDATIGRYFDHWLVRLLSKLPFIVFGLGIPPRQYEAMRRETPENILAMYRRRVRRFICDFPIEENYFAWQALARRYDTEHCRAIPEYLRAEHFGTLRANISRVTTEVTSLTDHLRRQPAGAYDRFVFLDAQDWMKDEEIAALWREVLRVAPAGSRIIFRTAPETSPVEQALPPELRARVRYERERSAELFTQDRCAIYGGFHLYVVNEA</sequence>
<reference evidence="1 2" key="1">
    <citation type="submission" date="2021-03" db="EMBL/GenBank/DDBJ databases">
        <title>Genomic and phenotypic characterization of Chloracidobacterium isolates provides evidence for multiple species.</title>
        <authorList>
            <person name="Saini M.K."/>
            <person name="Costas A.M.G."/>
            <person name="Tank M."/>
            <person name="Bryant D.A."/>
        </authorList>
    </citation>
    <scope>NUCLEOTIDE SEQUENCE [LARGE SCALE GENOMIC DNA]</scope>
    <source>
        <strain evidence="1 2">N</strain>
    </source>
</reference>
<gene>
    <name evidence="1" type="ORF">J8C05_14865</name>
</gene>
<dbReference type="SUPFAM" id="SSF53335">
    <property type="entry name" value="S-adenosyl-L-methionine-dependent methyltransferases"/>
    <property type="match status" value="1"/>
</dbReference>
<evidence type="ECO:0000313" key="2">
    <source>
        <dbReference type="Proteomes" id="UP000677668"/>
    </source>
</evidence>
<dbReference type="PANTHER" id="PTHR47473">
    <property type="entry name" value="BTA1P"/>
    <property type="match status" value="1"/>
</dbReference>
<dbReference type="PANTHER" id="PTHR47473:SF1">
    <property type="entry name" value="METHYLTRANSFERASE DOMAIN-CONTAINING PROTEIN"/>
    <property type="match status" value="1"/>
</dbReference>
<accession>A0ABX8B2R4</accession>
<organism evidence="1 2">
    <name type="scientific">Chloracidobacterium sp. N</name>
    <dbReference type="NCBI Taxonomy" id="2821540"/>
    <lineage>
        <taxon>Bacteria</taxon>
        <taxon>Pseudomonadati</taxon>
        <taxon>Acidobacteriota</taxon>
        <taxon>Terriglobia</taxon>
        <taxon>Terriglobales</taxon>
        <taxon>Acidobacteriaceae</taxon>
        <taxon>Chloracidobacterium</taxon>
        <taxon>Chloracidobacterium aggregatum</taxon>
    </lineage>
</organism>
<keyword evidence="2" id="KW-1185">Reference proteome</keyword>
<protein>
    <submittedName>
        <fullName evidence="1">BtaA family protein</fullName>
    </submittedName>
</protein>
<evidence type="ECO:0000313" key="1">
    <source>
        <dbReference type="EMBL" id="QUV95293.1"/>
    </source>
</evidence>
<name>A0ABX8B2R4_9BACT</name>
<dbReference type="EMBL" id="CP072643">
    <property type="protein sequence ID" value="QUV95293.1"/>
    <property type="molecule type" value="Genomic_DNA"/>
</dbReference>
<proteinExistence type="predicted"/>
<dbReference type="InterPro" id="IPR029063">
    <property type="entry name" value="SAM-dependent_MTases_sf"/>
</dbReference>
<dbReference type="RefSeq" id="WP_211423527.1">
    <property type="nucleotide sequence ID" value="NZ_CP072643.1"/>
</dbReference>
<dbReference type="InterPro" id="IPR021829">
    <property type="entry name" value="DUF3419"/>
</dbReference>
<dbReference type="Proteomes" id="UP000677668">
    <property type="component" value="Chromosome 2"/>
</dbReference>